<comment type="catalytic activity">
    <reaction evidence="8">
        <text>(R)-glycerate + ATP = (2R)-2-phosphoglycerate + ADP + H(+)</text>
        <dbReference type="Rhea" id="RHEA:27377"/>
        <dbReference type="ChEBI" id="CHEBI:15378"/>
        <dbReference type="ChEBI" id="CHEBI:16659"/>
        <dbReference type="ChEBI" id="CHEBI:30616"/>
        <dbReference type="ChEBI" id="CHEBI:58289"/>
        <dbReference type="ChEBI" id="CHEBI:456216"/>
        <dbReference type="EC" id="2.7.1.165"/>
    </reaction>
</comment>
<dbReference type="EMBL" id="JAANXD010000100">
    <property type="protein sequence ID" value="MBS1259585.1"/>
    <property type="molecule type" value="Genomic_DNA"/>
</dbReference>
<dbReference type="SUPFAM" id="SSF82544">
    <property type="entry name" value="GckA/TtuD-like"/>
    <property type="match status" value="1"/>
</dbReference>
<dbReference type="FunFam" id="3.40.50.10180:FF:000001">
    <property type="entry name" value="Glycerate kinase"/>
    <property type="match status" value="1"/>
</dbReference>
<dbReference type="Gene3D" id="3.40.50.10180">
    <property type="entry name" value="Glycerate kinase, MOFRL-like N-terminal domain"/>
    <property type="match status" value="1"/>
</dbReference>
<sequence>MLNLRKHADEIFKHVLSTLDSESLVKKKVSINDSTLLVDQREYNLKDYEHIYVIGGGKACAPMAKTVEEILGERLEEGIVVVKYDHSLPLKKISIIEASHPIPDTNGLEGTSEILRLLSRTGEKDLVICLISGGGSALLVQPHKEIALQDIQTTSNELLACGATIDEINAVRKHLSIIKGGHLAHASYPSTLITLILSDVIGDPLDIIASGPTVPDESTFADACKVIGKYSLEDRIPDSVCKLLKKGQSGETKENPKQGDKVFANTQNVIIGSNKIALEAAKEKAADLGYNTIILSSMVQGESKEAAIFFSAIAKEVCHTGTPLSKPACIIAGGETTVTIKGNGKGGRNQEFALSAAMEIEGYDGIVILSAGTDGTDGPTDATGAIVDSNTCKDSREKFCLKPEDYLSRNDSYNFFNKTGEHIITGPTLTNVMDIMISLIN</sequence>
<dbReference type="GO" id="GO:0008887">
    <property type="term" value="F:glycerate kinase activity"/>
    <property type="evidence" value="ECO:0007669"/>
    <property type="project" value="InterPro"/>
</dbReference>
<evidence type="ECO:0000256" key="6">
    <source>
        <dbReference type="ARBA" id="ARBA00022777"/>
    </source>
</evidence>
<evidence type="ECO:0000256" key="3">
    <source>
        <dbReference type="ARBA" id="ARBA00011738"/>
    </source>
</evidence>
<keyword evidence="4" id="KW-0808">Transferase</keyword>
<evidence type="ECO:0000259" key="10">
    <source>
        <dbReference type="Pfam" id="PF05161"/>
    </source>
</evidence>
<dbReference type="AlphaFoldDB" id="A0A941W7W6"/>
<dbReference type="InterPro" id="IPR025286">
    <property type="entry name" value="MOFRL_assoc_dom"/>
</dbReference>
<comment type="subunit">
    <text evidence="3">Homodimer.</text>
</comment>
<dbReference type="InterPro" id="IPR037035">
    <property type="entry name" value="GK-like_C_sf"/>
</dbReference>
<evidence type="ECO:0000256" key="9">
    <source>
        <dbReference type="ARBA" id="ARBA00066758"/>
    </source>
</evidence>
<evidence type="ECO:0000256" key="2">
    <source>
        <dbReference type="ARBA" id="ARBA00006284"/>
    </source>
</evidence>
<dbReference type="EC" id="2.7.1.165" evidence="9"/>
<keyword evidence="7" id="KW-0067">ATP-binding</keyword>
<keyword evidence="5" id="KW-0547">Nucleotide-binding</keyword>
<comment type="cofactor">
    <cofactor evidence="1">
        <name>Mg(2+)</name>
        <dbReference type="ChEBI" id="CHEBI:18420"/>
    </cofactor>
</comment>
<comment type="similarity">
    <text evidence="2">Belongs to the glycerate kinase type-1 family.</text>
</comment>
<dbReference type="InterPro" id="IPR038614">
    <property type="entry name" value="GK_N_sf"/>
</dbReference>
<evidence type="ECO:0000256" key="5">
    <source>
        <dbReference type="ARBA" id="ARBA00022741"/>
    </source>
</evidence>
<reference evidence="12" key="1">
    <citation type="journal article" date="2021" name="ISME J.">
        <title>Fine-scale metabolic discontinuity in a stratified prokaryote microbiome of a Red Sea deep halocline.</title>
        <authorList>
            <person name="Michoud G."/>
            <person name="Ngugi D.K."/>
            <person name="Barozzi A."/>
            <person name="Merlino G."/>
            <person name="Calleja M.L."/>
            <person name="Delgado-Huertas A."/>
            <person name="Moran X.A.G."/>
            <person name="Daffonchio D."/>
        </authorList>
    </citation>
    <scope>NUCLEOTIDE SEQUENCE</scope>
    <source>
        <strain evidence="12">SuakinDeep_MAG55_1</strain>
    </source>
</reference>
<dbReference type="Proteomes" id="UP000722750">
    <property type="component" value="Unassembled WGS sequence"/>
</dbReference>
<evidence type="ECO:0000313" key="13">
    <source>
        <dbReference type="Proteomes" id="UP000722750"/>
    </source>
</evidence>
<dbReference type="Pfam" id="PF13660">
    <property type="entry name" value="DUF4147"/>
    <property type="match status" value="1"/>
</dbReference>
<dbReference type="GO" id="GO:0005737">
    <property type="term" value="C:cytoplasm"/>
    <property type="evidence" value="ECO:0007669"/>
    <property type="project" value="TreeGrafter"/>
</dbReference>
<protein>
    <recommendedName>
        <fullName evidence="9">glycerate 2-kinase</fullName>
        <ecNumber evidence="9">2.7.1.165</ecNumber>
    </recommendedName>
</protein>
<dbReference type="PANTHER" id="PTHR12227">
    <property type="entry name" value="GLYCERATE KINASE"/>
    <property type="match status" value="1"/>
</dbReference>
<evidence type="ECO:0000256" key="1">
    <source>
        <dbReference type="ARBA" id="ARBA00001946"/>
    </source>
</evidence>
<evidence type="ECO:0000256" key="7">
    <source>
        <dbReference type="ARBA" id="ARBA00022840"/>
    </source>
</evidence>
<organism evidence="12 13">
    <name type="scientific">Candidatus Scalindua arabica</name>
    <dbReference type="NCBI Taxonomy" id="1127984"/>
    <lineage>
        <taxon>Bacteria</taxon>
        <taxon>Pseudomonadati</taxon>
        <taxon>Planctomycetota</taxon>
        <taxon>Candidatus Brocadiia</taxon>
        <taxon>Candidatus Brocadiales</taxon>
        <taxon>Candidatus Scalinduaceae</taxon>
        <taxon>Candidatus Scalindua</taxon>
    </lineage>
</organism>
<dbReference type="InterPro" id="IPR007835">
    <property type="entry name" value="MOFRL"/>
</dbReference>
<dbReference type="InterPro" id="IPR039760">
    <property type="entry name" value="MOFRL_protein"/>
</dbReference>
<keyword evidence="6" id="KW-0418">Kinase</keyword>
<evidence type="ECO:0000259" key="11">
    <source>
        <dbReference type="Pfam" id="PF13660"/>
    </source>
</evidence>
<dbReference type="GO" id="GO:0043798">
    <property type="term" value="F:glycerate 2-kinase activity"/>
    <property type="evidence" value="ECO:0007669"/>
    <property type="project" value="UniProtKB-EC"/>
</dbReference>
<evidence type="ECO:0000313" key="12">
    <source>
        <dbReference type="EMBL" id="MBS1259585.1"/>
    </source>
</evidence>
<accession>A0A941W7W6</accession>
<feature type="domain" description="MOFRL" evidence="10">
    <location>
        <begin position="328"/>
        <end position="434"/>
    </location>
</feature>
<dbReference type="PANTHER" id="PTHR12227:SF0">
    <property type="entry name" value="GLYCERATE KINASE"/>
    <property type="match status" value="1"/>
</dbReference>
<evidence type="ECO:0000256" key="8">
    <source>
        <dbReference type="ARBA" id="ARBA00051351"/>
    </source>
</evidence>
<dbReference type="GO" id="GO:0005524">
    <property type="term" value="F:ATP binding"/>
    <property type="evidence" value="ECO:0007669"/>
    <property type="project" value="UniProtKB-KW"/>
</dbReference>
<proteinExistence type="inferred from homology"/>
<evidence type="ECO:0000256" key="4">
    <source>
        <dbReference type="ARBA" id="ARBA00022679"/>
    </source>
</evidence>
<dbReference type="Gene3D" id="3.40.1480.10">
    <property type="entry name" value="MOFRL domain"/>
    <property type="match status" value="1"/>
</dbReference>
<dbReference type="FunFam" id="3.40.1480.10:FF:000003">
    <property type="entry name" value="D-glycerate 2-kinase"/>
    <property type="match status" value="1"/>
</dbReference>
<dbReference type="Pfam" id="PF05161">
    <property type="entry name" value="MOFRL"/>
    <property type="match status" value="1"/>
</dbReference>
<name>A0A941W7W6_9BACT</name>
<gene>
    <name evidence="12" type="ORF">MAG551_02658</name>
</gene>
<comment type="caution">
    <text evidence="12">The sequence shown here is derived from an EMBL/GenBank/DDBJ whole genome shotgun (WGS) entry which is preliminary data.</text>
</comment>
<feature type="domain" description="MOFRL-associated" evidence="11">
    <location>
        <begin position="8"/>
        <end position="245"/>
    </location>
</feature>